<dbReference type="Gene3D" id="1.10.150.240">
    <property type="entry name" value="Putative phosphatase, domain 2"/>
    <property type="match status" value="1"/>
</dbReference>
<keyword evidence="6 10" id="KW-0479">Metal-binding</keyword>
<keyword evidence="9 10" id="KW-0119">Carbohydrate metabolism</keyword>
<dbReference type="GO" id="GO:0005829">
    <property type="term" value="C:cytosol"/>
    <property type="evidence" value="ECO:0007669"/>
    <property type="project" value="TreeGrafter"/>
</dbReference>
<feature type="binding site" evidence="10">
    <location>
        <position position="197"/>
    </location>
    <ligand>
        <name>Mg(2+)</name>
        <dbReference type="ChEBI" id="CHEBI:18420"/>
    </ligand>
</feature>
<dbReference type="PANTHER" id="PTHR43434:SF1">
    <property type="entry name" value="PHOSPHOGLYCOLATE PHOSPHATASE"/>
    <property type="match status" value="1"/>
</dbReference>
<dbReference type="EMBL" id="OBQD01000005">
    <property type="protein sequence ID" value="SOC38443.1"/>
    <property type="molecule type" value="Genomic_DNA"/>
</dbReference>
<evidence type="ECO:0000256" key="6">
    <source>
        <dbReference type="ARBA" id="ARBA00022723"/>
    </source>
</evidence>
<dbReference type="InterPro" id="IPR023214">
    <property type="entry name" value="HAD_sf"/>
</dbReference>
<comment type="similarity">
    <text evidence="4 10">Belongs to the HAD-like hydrolase superfamily. CbbY/CbbZ/Gph/YieH family.</text>
</comment>
<dbReference type="UniPathway" id="UPA00865">
    <property type="reaction ID" value="UER00834"/>
</dbReference>
<name>A0A285U9M2_9HYPH</name>
<feature type="binding site" evidence="10">
    <location>
        <position position="37"/>
    </location>
    <ligand>
        <name>Mg(2+)</name>
        <dbReference type="ChEBI" id="CHEBI:18420"/>
    </ligand>
</feature>
<dbReference type="InterPro" id="IPR023198">
    <property type="entry name" value="PGP-like_dom2"/>
</dbReference>
<evidence type="ECO:0000256" key="2">
    <source>
        <dbReference type="ARBA" id="ARBA00001946"/>
    </source>
</evidence>
<dbReference type="PANTHER" id="PTHR43434">
    <property type="entry name" value="PHOSPHOGLYCOLATE PHOSPHATASE"/>
    <property type="match status" value="1"/>
</dbReference>
<dbReference type="SFLD" id="SFLDS00003">
    <property type="entry name" value="Haloacid_Dehalogenase"/>
    <property type="match status" value="1"/>
</dbReference>
<evidence type="ECO:0000256" key="4">
    <source>
        <dbReference type="ARBA" id="ARBA00006171"/>
    </source>
</evidence>
<dbReference type="AlphaFoldDB" id="A0A285U9M2"/>
<keyword evidence="7 10" id="KW-0378">Hydrolase</keyword>
<proteinExistence type="inferred from homology"/>
<evidence type="ECO:0000256" key="7">
    <source>
        <dbReference type="ARBA" id="ARBA00022801"/>
    </source>
</evidence>
<comment type="catalytic activity">
    <reaction evidence="1 10">
        <text>2-phosphoglycolate + H2O = glycolate + phosphate</text>
        <dbReference type="Rhea" id="RHEA:14369"/>
        <dbReference type="ChEBI" id="CHEBI:15377"/>
        <dbReference type="ChEBI" id="CHEBI:29805"/>
        <dbReference type="ChEBI" id="CHEBI:43474"/>
        <dbReference type="ChEBI" id="CHEBI:58033"/>
        <dbReference type="EC" id="3.1.3.18"/>
    </reaction>
</comment>
<feature type="active site" description="Nucleophile" evidence="10">
    <location>
        <position position="35"/>
    </location>
</feature>
<keyword evidence="8 10" id="KW-0460">Magnesium</keyword>
<evidence type="ECO:0000256" key="3">
    <source>
        <dbReference type="ARBA" id="ARBA00004818"/>
    </source>
</evidence>
<dbReference type="HAMAP" id="MF_00495">
    <property type="entry name" value="GPH_hydrolase_bact"/>
    <property type="match status" value="1"/>
</dbReference>
<dbReference type="InterPro" id="IPR037512">
    <property type="entry name" value="PGPase_prok"/>
</dbReference>
<dbReference type="SFLD" id="SFLDG01129">
    <property type="entry name" value="C1.5:_HAD__Beta-PGM__Phosphata"/>
    <property type="match status" value="1"/>
</dbReference>
<dbReference type="GO" id="GO:0046872">
    <property type="term" value="F:metal ion binding"/>
    <property type="evidence" value="ECO:0007669"/>
    <property type="project" value="UniProtKB-KW"/>
</dbReference>
<comment type="pathway">
    <text evidence="3 10">Organic acid metabolism; glycolate biosynthesis; glycolate from 2-phosphoglycolate: step 1/1.</text>
</comment>
<comment type="function">
    <text evidence="10">Specifically catalyzes the dephosphorylation of 2-phosphoglycolate. Is involved in the dissimilation of the intracellular 2-phosphoglycolate formed during the DNA repair of 3'-phosphoglycolate ends, a major class of DNA lesions induced by oxidative stress.</text>
</comment>
<keyword evidence="12" id="KW-1185">Reference proteome</keyword>
<dbReference type="NCBIfam" id="TIGR01549">
    <property type="entry name" value="HAD-SF-IA-v1"/>
    <property type="match status" value="1"/>
</dbReference>
<dbReference type="InterPro" id="IPR006439">
    <property type="entry name" value="HAD-SF_hydro_IA"/>
</dbReference>
<evidence type="ECO:0000256" key="10">
    <source>
        <dbReference type="HAMAP-Rule" id="MF_00495"/>
    </source>
</evidence>
<dbReference type="EC" id="3.1.3.18" evidence="5 10"/>
<dbReference type="CDD" id="cd07512">
    <property type="entry name" value="HAD_PGPase"/>
    <property type="match status" value="1"/>
</dbReference>
<feature type="binding site" evidence="10">
    <location>
        <position position="35"/>
    </location>
    <ligand>
        <name>Mg(2+)</name>
        <dbReference type="ChEBI" id="CHEBI:18420"/>
    </ligand>
</feature>
<dbReference type="Gene3D" id="3.40.50.1000">
    <property type="entry name" value="HAD superfamily/HAD-like"/>
    <property type="match status" value="1"/>
</dbReference>
<evidence type="ECO:0000256" key="9">
    <source>
        <dbReference type="ARBA" id="ARBA00023277"/>
    </source>
</evidence>
<dbReference type="GO" id="GO:0005975">
    <property type="term" value="P:carbohydrate metabolic process"/>
    <property type="evidence" value="ECO:0007669"/>
    <property type="project" value="InterPro"/>
</dbReference>
<comment type="cofactor">
    <cofactor evidence="2 10">
        <name>Mg(2+)</name>
        <dbReference type="ChEBI" id="CHEBI:18420"/>
    </cofactor>
</comment>
<organism evidence="11 12">
    <name type="scientific">Rhizobium subbaraonis</name>
    <dbReference type="NCBI Taxonomy" id="908946"/>
    <lineage>
        <taxon>Bacteria</taxon>
        <taxon>Pseudomonadati</taxon>
        <taxon>Pseudomonadota</taxon>
        <taxon>Alphaproteobacteria</taxon>
        <taxon>Hyphomicrobiales</taxon>
        <taxon>Rhizobiaceae</taxon>
        <taxon>Rhizobium/Agrobacterium group</taxon>
        <taxon>Rhizobium</taxon>
    </lineage>
</organism>
<sequence length="254" mass="27066">MAGETICIRRIDRLPPQAGPPAERQTVTAPLVVFDLDGTLVDTAPDLIASLNHTIGTAGLPPVSYDDLTFLVGHGGQVMIQRAFELRGETLTERDLPSYLKVFVDHYAAGMPGASLPYPGLVAALDRLEGAGFRLAVCTNKMEGLARRLIDGLQLTPRFSAITGGDTFSVRKPNAAHLLETIQLAGGVSDRSVMIGDSLNDMLVARNAGVPSIGVPFGYSDVPVAQLEPNHVIESFDELRPELVEALIERSAAA</sequence>
<gene>
    <name evidence="11" type="ORF">SAMN05892877_105123</name>
</gene>
<accession>A0A285U9M2</accession>
<dbReference type="Proteomes" id="UP000219167">
    <property type="component" value="Unassembled WGS sequence"/>
</dbReference>
<protein>
    <recommendedName>
        <fullName evidence="5 10">Phosphoglycolate phosphatase</fullName>
        <shortName evidence="10">PGP</shortName>
        <shortName evidence="10">PGPase</shortName>
        <ecNumber evidence="5 10">3.1.3.18</ecNumber>
    </recommendedName>
</protein>
<dbReference type="InterPro" id="IPR041492">
    <property type="entry name" value="HAD_2"/>
</dbReference>
<dbReference type="GO" id="GO:0006281">
    <property type="term" value="P:DNA repair"/>
    <property type="evidence" value="ECO:0007669"/>
    <property type="project" value="TreeGrafter"/>
</dbReference>
<evidence type="ECO:0000256" key="8">
    <source>
        <dbReference type="ARBA" id="ARBA00022842"/>
    </source>
</evidence>
<dbReference type="InterPro" id="IPR036412">
    <property type="entry name" value="HAD-like_sf"/>
</dbReference>
<evidence type="ECO:0000313" key="11">
    <source>
        <dbReference type="EMBL" id="SOC38443.1"/>
    </source>
</evidence>
<dbReference type="GO" id="GO:0008967">
    <property type="term" value="F:phosphoglycolate phosphatase activity"/>
    <property type="evidence" value="ECO:0007669"/>
    <property type="project" value="UniProtKB-UniRule"/>
</dbReference>
<evidence type="ECO:0000313" key="12">
    <source>
        <dbReference type="Proteomes" id="UP000219167"/>
    </source>
</evidence>
<dbReference type="Pfam" id="PF13419">
    <property type="entry name" value="HAD_2"/>
    <property type="match status" value="1"/>
</dbReference>
<evidence type="ECO:0000256" key="5">
    <source>
        <dbReference type="ARBA" id="ARBA00013078"/>
    </source>
</evidence>
<dbReference type="GO" id="GO:0046295">
    <property type="term" value="P:glycolate biosynthetic process"/>
    <property type="evidence" value="ECO:0007669"/>
    <property type="project" value="UniProtKB-UniRule"/>
</dbReference>
<reference evidence="11 12" key="1">
    <citation type="submission" date="2017-08" db="EMBL/GenBank/DDBJ databases">
        <authorList>
            <person name="de Groot N.N."/>
        </authorList>
    </citation>
    <scope>NUCLEOTIDE SEQUENCE [LARGE SCALE GENOMIC DNA]</scope>
    <source>
        <strain evidence="11 12">JC85</strain>
    </source>
</reference>
<dbReference type="SUPFAM" id="SSF56784">
    <property type="entry name" value="HAD-like"/>
    <property type="match status" value="1"/>
</dbReference>
<evidence type="ECO:0000256" key="1">
    <source>
        <dbReference type="ARBA" id="ARBA00000830"/>
    </source>
</evidence>
<dbReference type="InterPro" id="IPR050155">
    <property type="entry name" value="HAD-like_hydrolase_sf"/>
</dbReference>